<dbReference type="SUPFAM" id="SSF54292">
    <property type="entry name" value="2Fe-2S ferredoxin-like"/>
    <property type="match status" value="1"/>
</dbReference>
<keyword evidence="1" id="KW-0001">2Fe-2S</keyword>
<dbReference type="Gene3D" id="3.10.20.30">
    <property type="match status" value="1"/>
</dbReference>
<evidence type="ECO:0000256" key="3">
    <source>
        <dbReference type="ARBA" id="ARBA00023002"/>
    </source>
</evidence>
<proteinExistence type="predicted"/>
<keyword evidence="3" id="KW-0560">Oxidoreductase</keyword>
<keyword evidence="2" id="KW-0479">Metal-binding</keyword>
<dbReference type="PROSITE" id="PS00197">
    <property type="entry name" value="2FE2S_FER_1"/>
    <property type="match status" value="1"/>
</dbReference>
<dbReference type="GO" id="GO:0051537">
    <property type="term" value="F:2 iron, 2 sulfur cluster binding"/>
    <property type="evidence" value="ECO:0007669"/>
    <property type="project" value="UniProtKB-KW"/>
</dbReference>
<keyword evidence="4" id="KW-0408">Iron</keyword>
<sequence length="157" mass="17318">MKRVVRFKLNGEYVEAEVEPNELLINLLRDKLHLTGTKYVCGIGECGACTVLIDGKPVLSCITLAVDVNGKEVVTVEGVSKDGLTPVQEALMEEGAIQCGYCLPGFVVMGEYLLKERMEVSEEELREALRGNLCRCTGYVNIVKAFKKAFEKRGLKS</sequence>
<dbReference type="Pfam" id="PF00111">
    <property type="entry name" value="Fer2"/>
    <property type="match status" value="1"/>
</dbReference>
<dbReference type="InterPro" id="IPR002888">
    <property type="entry name" value="2Fe-2S-bd"/>
</dbReference>
<name>A0A2R7Y7P9_9CREN</name>
<evidence type="ECO:0000256" key="5">
    <source>
        <dbReference type="ARBA" id="ARBA00023014"/>
    </source>
</evidence>
<reference evidence="7 8" key="1">
    <citation type="journal article" date="2018" name="Syst. Appl. Microbiol.">
        <title>A new symbiotic nanoarchaeote (Candidatus Nanoclepta minutus) and its host (Zestosphaera tikiterensis gen. nov., sp. nov.) from a New Zealand hot spring.</title>
        <authorList>
            <person name="St John E."/>
            <person name="Liu Y."/>
            <person name="Podar M."/>
            <person name="Stott M.B."/>
            <person name="Meneghin J."/>
            <person name="Chen Z."/>
            <person name="Lagutin K."/>
            <person name="Mitchell K."/>
            <person name="Reysenbach A.L."/>
        </authorList>
    </citation>
    <scope>NUCLEOTIDE SEQUENCE [LARGE SCALE GENOMIC DNA]</scope>
    <source>
        <strain evidence="7">NZ3</strain>
    </source>
</reference>
<keyword evidence="5" id="KW-0411">Iron-sulfur</keyword>
<evidence type="ECO:0000256" key="4">
    <source>
        <dbReference type="ARBA" id="ARBA00023004"/>
    </source>
</evidence>
<dbReference type="PANTHER" id="PTHR44379">
    <property type="entry name" value="OXIDOREDUCTASE WITH IRON-SULFUR SUBUNIT"/>
    <property type="match status" value="1"/>
</dbReference>
<dbReference type="PROSITE" id="PS51085">
    <property type="entry name" value="2FE2S_FER_2"/>
    <property type="match status" value="1"/>
</dbReference>
<dbReference type="EMBL" id="NBVN01000002">
    <property type="protein sequence ID" value="PUA33563.1"/>
    <property type="molecule type" value="Genomic_DNA"/>
</dbReference>
<evidence type="ECO:0000313" key="8">
    <source>
        <dbReference type="Proteomes" id="UP000244093"/>
    </source>
</evidence>
<dbReference type="CDD" id="cd00207">
    <property type="entry name" value="fer2"/>
    <property type="match status" value="1"/>
</dbReference>
<dbReference type="SUPFAM" id="SSF47741">
    <property type="entry name" value="CO dehydrogenase ISP C-domain like"/>
    <property type="match status" value="1"/>
</dbReference>
<evidence type="ECO:0000256" key="2">
    <source>
        <dbReference type="ARBA" id="ARBA00022723"/>
    </source>
</evidence>
<gene>
    <name evidence="7" type="ORF">B7O98_03865</name>
</gene>
<dbReference type="Gene3D" id="1.10.150.120">
    <property type="entry name" value="[2Fe-2S]-binding domain"/>
    <property type="match status" value="1"/>
</dbReference>
<dbReference type="InterPro" id="IPR001041">
    <property type="entry name" value="2Fe-2S_ferredoxin-type"/>
</dbReference>
<evidence type="ECO:0000259" key="6">
    <source>
        <dbReference type="PROSITE" id="PS51085"/>
    </source>
</evidence>
<dbReference type="FunFam" id="3.10.20.30:FF:000020">
    <property type="entry name" value="Xanthine dehydrogenase iron-sulfur subunit"/>
    <property type="match status" value="1"/>
</dbReference>
<dbReference type="InterPro" id="IPR012675">
    <property type="entry name" value="Beta-grasp_dom_sf"/>
</dbReference>
<feature type="domain" description="2Fe-2S ferredoxin-type" evidence="6">
    <location>
        <begin position="3"/>
        <end position="79"/>
    </location>
</feature>
<comment type="caution">
    <text evidence="7">The sequence shown here is derived from an EMBL/GenBank/DDBJ whole genome shotgun (WGS) entry which is preliminary data.</text>
</comment>
<organism evidence="7 8">
    <name type="scientific">Zestosphaera tikiterensis</name>
    <dbReference type="NCBI Taxonomy" id="1973259"/>
    <lineage>
        <taxon>Archaea</taxon>
        <taxon>Thermoproteota</taxon>
        <taxon>Thermoprotei</taxon>
        <taxon>Desulfurococcales</taxon>
        <taxon>Desulfurococcaceae</taxon>
        <taxon>Zestosphaera</taxon>
    </lineage>
</organism>
<dbReference type="GO" id="GO:0046872">
    <property type="term" value="F:metal ion binding"/>
    <property type="evidence" value="ECO:0007669"/>
    <property type="project" value="UniProtKB-KW"/>
</dbReference>
<dbReference type="Pfam" id="PF01799">
    <property type="entry name" value="Fer2_2"/>
    <property type="match status" value="1"/>
</dbReference>
<dbReference type="InterPro" id="IPR036010">
    <property type="entry name" value="2Fe-2S_ferredoxin-like_sf"/>
</dbReference>
<evidence type="ECO:0000313" key="7">
    <source>
        <dbReference type="EMBL" id="PUA33563.1"/>
    </source>
</evidence>
<protein>
    <submittedName>
        <fullName evidence="7">(2Fe-2S)-binding protein</fullName>
    </submittedName>
</protein>
<dbReference type="GO" id="GO:0016491">
    <property type="term" value="F:oxidoreductase activity"/>
    <property type="evidence" value="ECO:0007669"/>
    <property type="project" value="UniProtKB-KW"/>
</dbReference>
<dbReference type="InterPro" id="IPR036884">
    <property type="entry name" value="2Fe-2S-bd_dom_sf"/>
</dbReference>
<evidence type="ECO:0000256" key="1">
    <source>
        <dbReference type="ARBA" id="ARBA00022714"/>
    </source>
</evidence>
<dbReference type="InterPro" id="IPR006058">
    <property type="entry name" value="2Fe2S_fd_BS"/>
</dbReference>
<dbReference type="PANTHER" id="PTHR44379:SF8">
    <property type="entry name" value="XANTHINE DEHYDROGENASE IRON-SULFUR-BINDING SUBUNIT XDHC-RELATED"/>
    <property type="match status" value="1"/>
</dbReference>
<dbReference type="Proteomes" id="UP000244093">
    <property type="component" value="Unassembled WGS sequence"/>
</dbReference>
<dbReference type="AlphaFoldDB" id="A0A2R7Y7P9"/>
<dbReference type="InterPro" id="IPR051452">
    <property type="entry name" value="Diverse_Oxidoreductases"/>
</dbReference>
<accession>A0A2R7Y7P9</accession>